<proteinExistence type="predicted"/>
<accession>A0A0W8G4B3</accession>
<name>A0A0W8G4B3_9ZZZZ</name>
<sequence>MHLIYLLLLLAVIIAMRWWPGLRLRKDDWRLFKGKTRKKK</sequence>
<reference evidence="1" key="1">
    <citation type="journal article" date="2015" name="Proc. Natl. Acad. Sci. U.S.A.">
        <title>Networks of energetic and metabolic interactions define dynamics in microbial communities.</title>
        <authorList>
            <person name="Embree M."/>
            <person name="Liu J.K."/>
            <person name="Al-Bassam M.M."/>
            <person name="Zengler K."/>
        </authorList>
    </citation>
    <scope>NUCLEOTIDE SEQUENCE</scope>
</reference>
<gene>
    <name evidence="1" type="ORF">ASZ90_002163</name>
</gene>
<comment type="caution">
    <text evidence="1">The sequence shown here is derived from an EMBL/GenBank/DDBJ whole genome shotgun (WGS) entry which is preliminary data.</text>
</comment>
<protein>
    <submittedName>
        <fullName evidence="1">Uncharacterized protein</fullName>
    </submittedName>
</protein>
<dbReference type="AlphaFoldDB" id="A0A0W8G4B3"/>
<dbReference type="EMBL" id="LNQE01000271">
    <property type="protein sequence ID" value="KUG27973.1"/>
    <property type="molecule type" value="Genomic_DNA"/>
</dbReference>
<organism evidence="1">
    <name type="scientific">hydrocarbon metagenome</name>
    <dbReference type="NCBI Taxonomy" id="938273"/>
    <lineage>
        <taxon>unclassified sequences</taxon>
        <taxon>metagenomes</taxon>
        <taxon>ecological metagenomes</taxon>
    </lineage>
</organism>
<evidence type="ECO:0000313" key="1">
    <source>
        <dbReference type="EMBL" id="KUG27973.1"/>
    </source>
</evidence>